<accession>A0A1Y0I5V0</accession>
<evidence type="ECO:0000256" key="1">
    <source>
        <dbReference type="ARBA" id="ARBA00001936"/>
    </source>
</evidence>
<dbReference type="SUPFAM" id="SSF53659">
    <property type="entry name" value="Isocitrate/Isopropylmalate dehydrogenase-like"/>
    <property type="match status" value="1"/>
</dbReference>
<evidence type="ECO:0000256" key="5">
    <source>
        <dbReference type="ARBA" id="ARBA00023027"/>
    </source>
</evidence>
<reference evidence="9 10" key="1">
    <citation type="submission" date="2017-05" db="EMBL/GenBank/DDBJ databases">
        <title>Genomic insights into alkan degradation activity of Oleiphilus messinensis.</title>
        <authorList>
            <person name="Kozyavkin S.A."/>
            <person name="Slesarev A.I."/>
            <person name="Golyshin P.N."/>
            <person name="Korzhenkov A."/>
            <person name="Golyshina O.N."/>
            <person name="Toshchakov S.V."/>
        </authorList>
    </citation>
    <scope>NUCLEOTIDE SEQUENCE [LARGE SCALE GENOMIC DNA]</scope>
    <source>
        <strain evidence="9 10">ME102</strain>
    </source>
</reference>
<comment type="cofactor">
    <cofactor evidence="1">
        <name>Mn(2+)</name>
        <dbReference type="ChEBI" id="CHEBI:29035"/>
    </cofactor>
</comment>
<dbReference type="OrthoDB" id="9806254at2"/>
<dbReference type="InterPro" id="IPR024084">
    <property type="entry name" value="IsoPropMal-DH-like_dom"/>
</dbReference>
<dbReference type="AlphaFoldDB" id="A0A1Y0I5V0"/>
<dbReference type="GO" id="GO:0016491">
    <property type="term" value="F:oxidoreductase activity"/>
    <property type="evidence" value="ECO:0007669"/>
    <property type="project" value="UniProtKB-KW"/>
</dbReference>
<evidence type="ECO:0000256" key="7">
    <source>
        <dbReference type="SAM" id="MobiDB-lite"/>
    </source>
</evidence>
<feature type="region of interest" description="Disordered" evidence="7">
    <location>
        <begin position="190"/>
        <end position="209"/>
    </location>
</feature>
<evidence type="ECO:0000256" key="4">
    <source>
        <dbReference type="ARBA" id="ARBA00023002"/>
    </source>
</evidence>
<keyword evidence="5" id="KW-0520">NAD</keyword>
<dbReference type="EMBL" id="CP021425">
    <property type="protein sequence ID" value="ARU55620.1"/>
    <property type="molecule type" value="Genomic_DNA"/>
</dbReference>
<dbReference type="SMART" id="SM01329">
    <property type="entry name" value="Iso_dh"/>
    <property type="match status" value="1"/>
</dbReference>
<dbReference type="Proteomes" id="UP000196027">
    <property type="component" value="Chromosome"/>
</dbReference>
<gene>
    <name evidence="9" type="ORF">OLMES_1545</name>
</gene>
<dbReference type="KEGG" id="ome:OLMES_1545"/>
<evidence type="ECO:0000313" key="10">
    <source>
        <dbReference type="Proteomes" id="UP000196027"/>
    </source>
</evidence>
<proteinExistence type="predicted"/>
<dbReference type="GO" id="GO:0046872">
    <property type="term" value="F:metal ion binding"/>
    <property type="evidence" value="ECO:0007669"/>
    <property type="project" value="UniProtKB-KW"/>
</dbReference>
<dbReference type="Gene3D" id="3.40.718.10">
    <property type="entry name" value="Isopropylmalate Dehydrogenase"/>
    <property type="match status" value="1"/>
</dbReference>
<comment type="cofactor">
    <cofactor evidence="2">
        <name>Mg(2+)</name>
        <dbReference type="ChEBI" id="CHEBI:18420"/>
    </cofactor>
</comment>
<evidence type="ECO:0000256" key="3">
    <source>
        <dbReference type="ARBA" id="ARBA00022723"/>
    </source>
</evidence>
<evidence type="ECO:0000259" key="8">
    <source>
        <dbReference type="SMART" id="SM01329"/>
    </source>
</evidence>
<evidence type="ECO:0000256" key="6">
    <source>
        <dbReference type="ARBA" id="ARBA00023211"/>
    </source>
</evidence>
<keyword evidence="4" id="KW-0560">Oxidoreductase</keyword>
<sequence>MNQGKRWRIGVLPGDGIGTEVVSATMQVLELLRDRFELGLDWQELPWPSTAWHQHHGEMMPADALEQVRKYDALLLGALGDPGPLSDVGRYRLSDGDSLAPLLTFRKGLDLWACERPARLLSGAPQYLADPRAREVDMLVVRENSEGEYVNQGGRLHRGTPFEIATQVEVFTRAGTERLIRHGFQRARQRLAERQQSGDPPKQYRDTVRDAPRRDYHAQVCLITKRNALPHWGELYTEVFQSVACEFPEIATHHELIDAACMKFVQSPWVFDVVIASNLQGDILTDLAAVLSGGMGVAPSCNINPDRRDVPALFEPTHGSAPDIVKQGIADPRAMMLTAAMMLAWLGVEDERCALAAKRVEWAVQQDLLNQKTDRAGQFERGGPGSPRSTADILECVLTLIASPESKIEK</sequence>
<feature type="domain" description="Isopropylmalate dehydrogenase-like" evidence="8">
    <location>
        <begin position="8"/>
        <end position="397"/>
    </location>
</feature>
<dbReference type="InterPro" id="IPR050501">
    <property type="entry name" value="ICDH/IPMDH"/>
</dbReference>
<name>A0A1Y0I5V0_9GAMM</name>
<organism evidence="9 10">
    <name type="scientific">Oleiphilus messinensis</name>
    <dbReference type="NCBI Taxonomy" id="141451"/>
    <lineage>
        <taxon>Bacteria</taxon>
        <taxon>Pseudomonadati</taxon>
        <taxon>Pseudomonadota</taxon>
        <taxon>Gammaproteobacteria</taxon>
        <taxon>Oceanospirillales</taxon>
        <taxon>Oleiphilaceae</taxon>
        <taxon>Oleiphilus</taxon>
    </lineage>
</organism>
<keyword evidence="3" id="KW-0479">Metal-binding</keyword>
<dbReference type="PANTHER" id="PTHR43275">
    <property type="entry name" value="D-MALATE DEHYDROGENASE [DECARBOXYLATING]"/>
    <property type="match status" value="1"/>
</dbReference>
<evidence type="ECO:0000256" key="2">
    <source>
        <dbReference type="ARBA" id="ARBA00001946"/>
    </source>
</evidence>
<dbReference type="PANTHER" id="PTHR43275:SF1">
    <property type="entry name" value="D-MALATE DEHYDROGENASE [DECARBOXYLATING]"/>
    <property type="match status" value="1"/>
</dbReference>
<protein>
    <submittedName>
        <fullName evidence="9">3-isopropylmalate dehydrogenase</fullName>
    </submittedName>
</protein>
<evidence type="ECO:0000313" key="9">
    <source>
        <dbReference type="EMBL" id="ARU55620.1"/>
    </source>
</evidence>
<dbReference type="Pfam" id="PF00180">
    <property type="entry name" value="Iso_dh"/>
    <property type="match status" value="2"/>
</dbReference>
<keyword evidence="10" id="KW-1185">Reference proteome</keyword>
<keyword evidence="6" id="KW-0464">Manganese</keyword>